<keyword evidence="9" id="KW-0808">Transferase</keyword>
<dbReference type="EMBL" id="CP118375">
    <property type="protein sequence ID" value="WFD41905.1"/>
    <property type="molecule type" value="Genomic_DNA"/>
</dbReference>
<evidence type="ECO:0000256" key="4">
    <source>
        <dbReference type="ARBA" id="ARBA00023144"/>
    </source>
</evidence>
<feature type="domain" description="GHMP kinase C-terminal" evidence="7">
    <location>
        <begin position="422"/>
        <end position="493"/>
    </location>
</feature>
<dbReference type="Pfam" id="PF00288">
    <property type="entry name" value="GHMP_kinases_N"/>
    <property type="match status" value="1"/>
</dbReference>
<name>A0AAF0F338_9BASI</name>
<reference evidence="9" key="1">
    <citation type="submission" date="2023-02" db="EMBL/GenBank/DDBJ databases">
        <title>Mating type loci evolution in Malassezia.</title>
        <authorList>
            <person name="Coelho M.A."/>
        </authorList>
    </citation>
    <scope>NUCLEOTIDE SEQUENCE</scope>
    <source>
        <strain evidence="9">CBS 14136</strain>
    </source>
</reference>
<keyword evidence="4" id="KW-0299">Galactose metabolism</keyword>
<dbReference type="SUPFAM" id="SSF55060">
    <property type="entry name" value="GHMP Kinase, C-terminal domain"/>
    <property type="match status" value="1"/>
</dbReference>
<dbReference type="Pfam" id="PF08544">
    <property type="entry name" value="GHMP_kinases_C"/>
    <property type="match status" value="1"/>
</dbReference>
<evidence type="ECO:0000256" key="5">
    <source>
        <dbReference type="ARBA" id="ARBA00023277"/>
    </source>
</evidence>
<evidence type="ECO:0000313" key="10">
    <source>
        <dbReference type="Proteomes" id="UP001214628"/>
    </source>
</evidence>
<dbReference type="InterPro" id="IPR019539">
    <property type="entry name" value="GalKase_N"/>
</dbReference>
<dbReference type="GO" id="GO:0005829">
    <property type="term" value="C:cytosol"/>
    <property type="evidence" value="ECO:0007669"/>
    <property type="project" value="TreeGrafter"/>
</dbReference>
<dbReference type="AlphaFoldDB" id="A0AAF0F338"/>
<accession>A0AAF0F338</accession>
<dbReference type="InterPro" id="IPR036554">
    <property type="entry name" value="GHMP_kinase_C_sf"/>
</dbReference>
<dbReference type="GO" id="GO:0006012">
    <property type="term" value="P:galactose metabolic process"/>
    <property type="evidence" value="ECO:0007669"/>
    <property type="project" value="UniProtKB-KW"/>
</dbReference>
<keyword evidence="5" id="KW-0119">Carbohydrate metabolism</keyword>
<dbReference type="InterPro" id="IPR013750">
    <property type="entry name" value="GHMP_kinase_C_dom"/>
</dbReference>
<dbReference type="Gene3D" id="1.20.1440.340">
    <property type="match status" value="1"/>
</dbReference>
<feature type="domain" description="GHMP kinase N-terminal" evidence="6">
    <location>
        <begin position="121"/>
        <end position="214"/>
    </location>
</feature>
<organism evidence="9 10">
    <name type="scientific">Malassezia psittaci</name>
    <dbReference type="NCBI Taxonomy" id="1821823"/>
    <lineage>
        <taxon>Eukaryota</taxon>
        <taxon>Fungi</taxon>
        <taxon>Dikarya</taxon>
        <taxon>Basidiomycota</taxon>
        <taxon>Ustilaginomycotina</taxon>
        <taxon>Malasseziomycetes</taxon>
        <taxon>Malasseziales</taxon>
        <taxon>Malasseziaceae</taxon>
        <taxon>Malassezia</taxon>
    </lineage>
</organism>
<dbReference type="FunFam" id="1.20.1440.340:FF:000003">
    <property type="entry name" value="GAL1p Galactokinase"/>
    <property type="match status" value="1"/>
</dbReference>
<dbReference type="GO" id="GO:0005524">
    <property type="term" value="F:ATP binding"/>
    <property type="evidence" value="ECO:0007669"/>
    <property type="project" value="UniProtKB-KW"/>
</dbReference>
<evidence type="ECO:0000259" key="6">
    <source>
        <dbReference type="Pfam" id="PF00288"/>
    </source>
</evidence>
<dbReference type="EC" id="2.7.1.6" evidence="9"/>
<dbReference type="NCBIfam" id="TIGR00131">
    <property type="entry name" value="gal_kin"/>
    <property type="match status" value="1"/>
</dbReference>
<evidence type="ECO:0000256" key="3">
    <source>
        <dbReference type="ARBA" id="ARBA00022840"/>
    </source>
</evidence>
<keyword evidence="10" id="KW-1185">Reference proteome</keyword>
<evidence type="ECO:0000259" key="8">
    <source>
        <dbReference type="Pfam" id="PF10509"/>
    </source>
</evidence>
<keyword evidence="3" id="KW-0067">ATP-binding</keyword>
<dbReference type="InterPro" id="IPR006204">
    <property type="entry name" value="GHMP_kinase_N_dom"/>
</dbReference>
<dbReference type="PANTHER" id="PTHR10457:SF7">
    <property type="entry name" value="GALACTOKINASE-RELATED"/>
    <property type="match status" value="1"/>
</dbReference>
<evidence type="ECO:0000313" key="9">
    <source>
        <dbReference type="EMBL" id="WFD41905.1"/>
    </source>
</evidence>
<dbReference type="Gene3D" id="3.30.230.10">
    <property type="match status" value="1"/>
</dbReference>
<evidence type="ECO:0000256" key="1">
    <source>
        <dbReference type="ARBA" id="ARBA00006566"/>
    </source>
</evidence>
<gene>
    <name evidence="9" type="primary">GAL1</name>
    <name evidence="9" type="ORF">MPSI1_000542</name>
</gene>
<dbReference type="PRINTS" id="PR00473">
    <property type="entry name" value="GALCTOKINASE"/>
</dbReference>
<dbReference type="InterPro" id="IPR020568">
    <property type="entry name" value="Ribosomal_Su5_D2-typ_SF"/>
</dbReference>
<sequence>MSKDVVPLLHSLDEVYSPSARKEEKNRWNNLYEEFQARFQRKPSFVARAPGRVNLIGDVFPAAIDKDILMATAYQPDKGSGTLAIYLQNVSDRFAATEFQCELQKAESVKLIHQGDTRWANYFKVAIKGLLPHLPSNVKEKGGTLNVLVDGSVPPESSLSSSAAMTTCSSIVVLNALGAREHIPRKEMTEVTIESERLVGVNSGGMDQAASVFGVPDHALFVSFVPTLSAEPIQLPCCEDEAYTFVISNTLKVSDKKVSGPFQYNLRVVETRLAAAVLAVALNVDANIQALKPSYRNTLRAVADAYYSTYPDSWHALLQDARIRDVYEESGKEAAQLEGMLRVVEEHLPKNGMNRAQLEVATQLYGEAFHEAFLSAFPVQADLFYLYKRAKHVYSEARRVLDFKALCTRANAQQNESPDVYKQLGSLMNRSHESLRTLYECSCAELDTVVDIARKHGSIGSRLTGAGWGGCAVHLVPRNKLGSVLDALHRDYYTLHYPELDQTQLNDVLFATEPARGACIV</sequence>
<dbReference type="InterPro" id="IPR014721">
    <property type="entry name" value="Ribsml_uS5_D2-typ_fold_subgr"/>
</dbReference>
<feature type="domain" description="Galactokinase N-terminal" evidence="8">
    <location>
        <begin position="33"/>
        <end position="72"/>
    </location>
</feature>
<dbReference type="InterPro" id="IPR006206">
    <property type="entry name" value="Mevalonate/galactokinase"/>
</dbReference>
<dbReference type="Proteomes" id="UP001214628">
    <property type="component" value="Chromosome 1"/>
</dbReference>
<keyword evidence="2" id="KW-0547">Nucleotide-binding</keyword>
<dbReference type="InterPro" id="IPR000705">
    <property type="entry name" value="Galactokinase"/>
</dbReference>
<dbReference type="PRINTS" id="PR00959">
    <property type="entry name" value="MEVGALKINASE"/>
</dbReference>
<proteinExistence type="inferred from homology"/>
<evidence type="ECO:0000256" key="2">
    <source>
        <dbReference type="ARBA" id="ARBA00022741"/>
    </source>
</evidence>
<protein>
    <submittedName>
        <fullName evidence="9">Galactokinase</fullName>
        <ecNumber evidence="9">2.7.1.6</ecNumber>
    </submittedName>
</protein>
<comment type="similarity">
    <text evidence="1">Belongs to the GHMP kinase family. GalK subfamily.</text>
</comment>
<dbReference type="PANTHER" id="PTHR10457">
    <property type="entry name" value="MEVALONATE KINASE/GALACTOKINASE"/>
    <property type="match status" value="1"/>
</dbReference>
<dbReference type="Gene3D" id="3.30.70.3170">
    <property type="match status" value="1"/>
</dbReference>
<evidence type="ECO:0000259" key="7">
    <source>
        <dbReference type="Pfam" id="PF08544"/>
    </source>
</evidence>
<dbReference type="SUPFAM" id="SSF54211">
    <property type="entry name" value="Ribosomal protein S5 domain 2-like"/>
    <property type="match status" value="1"/>
</dbReference>
<dbReference type="GO" id="GO:0004335">
    <property type="term" value="F:galactokinase activity"/>
    <property type="evidence" value="ECO:0007669"/>
    <property type="project" value="UniProtKB-EC"/>
</dbReference>
<dbReference type="PIRSF" id="PIRSF000530">
    <property type="entry name" value="Galactokinase"/>
    <property type="match status" value="1"/>
</dbReference>
<dbReference type="Pfam" id="PF10509">
    <property type="entry name" value="GalKase_gal_bdg"/>
    <property type="match status" value="1"/>
</dbReference>